<comment type="caution">
    <text evidence="4">The sequence shown here is derived from an EMBL/GenBank/DDBJ whole genome shotgun (WGS) entry which is preliminary data.</text>
</comment>
<feature type="active site" description="Proton donor" evidence="2">
    <location>
        <position position="133"/>
    </location>
</feature>
<keyword evidence="5" id="KW-1185">Reference proteome</keyword>
<organism evidence="4 5">
    <name type="scientific">Arcanobacterium bovis</name>
    <dbReference type="NCBI Taxonomy" id="2529275"/>
    <lineage>
        <taxon>Bacteria</taxon>
        <taxon>Bacillati</taxon>
        <taxon>Actinomycetota</taxon>
        <taxon>Actinomycetes</taxon>
        <taxon>Actinomycetales</taxon>
        <taxon>Actinomycetaceae</taxon>
        <taxon>Arcanobacterium</taxon>
    </lineage>
</organism>
<feature type="active site" description="Proton acceptor" evidence="2">
    <location>
        <position position="67"/>
    </location>
</feature>
<dbReference type="Pfam" id="PF00908">
    <property type="entry name" value="dTDP_sugar_isom"/>
    <property type="match status" value="1"/>
</dbReference>
<dbReference type="Gene3D" id="2.60.120.10">
    <property type="entry name" value="Jelly Rolls"/>
    <property type="match status" value="1"/>
</dbReference>
<dbReference type="SUPFAM" id="SSF51182">
    <property type="entry name" value="RmlC-like cupins"/>
    <property type="match status" value="1"/>
</dbReference>
<proteinExistence type="inferred from homology"/>
<dbReference type="GO" id="GO:0005829">
    <property type="term" value="C:cytosol"/>
    <property type="evidence" value="ECO:0007669"/>
    <property type="project" value="TreeGrafter"/>
</dbReference>
<dbReference type="RefSeq" id="WP_131280400.1">
    <property type="nucleotide sequence ID" value="NZ_JBHSLR010000009.1"/>
</dbReference>
<dbReference type="PANTHER" id="PTHR21047">
    <property type="entry name" value="DTDP-6-DEOXY-D-GLUCOSE-3,5 EPIMERASE"/>
    <property type="match status" value="1"/>
</dbReference>
<evidence type="ECO:0000256" key="3">
    <source>
        <dbReference type="PIRSR" id="PIRSR600888-3"/>
    </source>
</evidence>
<dbReference type="InterPro" id="IPR011051">
    <property type="entry name" value="RmlC_Cupin_sf"/>
</dbReference>
<comment type="similarity">
    <text evidence="1">Belongs to the dTDP-4-dehydrorhamnose 3,5-epimerase family.</text>
</comment>
<dbReference type="PANTHER" id="PTHR21047:SF2">
    <property type="entry name" value="THYMIDINE DIPHOSPHO-4-KETO-RHAMNOSE 3,5-EPIMERASE"/>
    <property type="match status" value="1"/>
</dbReference>
<protein>
    <submittedName>
        <fullName evidence="4">dTDP-4-keto-6-deoxy-D-glucose epimerase</fullName>
    </submittedName>
</protein>
<evidence type="ECO:0000256" key="2">
    <source>
        <dbReference type="PIRSR" id="PIRSR600888-1"/>
    </source>
</evidence>
<sequence>MVEIIDASIKDSKIDGLKIITPKQITDERGTIRELFRFSWLKENGIVSSFEQCNNTLTHRGAVRGLHAEAMTKLVTVASGEVFGAYVDIRPDSPTFGAVETVQIKPGVMVLVPNGVCNGFQAAGETADSEYIYFFDKEWKPGMPGSALTPLDPELGIEWPVPIDVNDRSQISEKDLNAPTLAQFKAAHAS</sequence>
<dbReference type="GO" id="GO:0000271">
    <property type="term" value="P:polysaccharide biosynthetic process"/>
    <property type="evidence" value="ECO:0007669"/>
    <property type="project" value="TreeGrafter"/>
</dbReference>
<dbReference type="OrthoDB" id="9800680at2"/>
<dbReference type="InterPro" id="IPR000888">
    <property type="entry name" value="RmlC-like"/>
</dbReference>
<evidence type="ECO:0000313" key="4">
    <source>
        <dbReference type="EMBL" id="TBW21988.1"/>
    </source>
</evidence>
<feature type="site" description="Participates in a stacking interaction with the thymidine ring of dTDP-4-oxo-6-deoxyglucose" evidence="3">
    <location>
        <position position="139"/>
    </location>
</feature>
<dbReference type="EMBL" id="SJDT01000003">
    <property type="protein sequence ID" value="TBW21988.1"/>
    <property type="molecule type" value="Genomic_DNA"/>
</dbReference>
<accession>A0A4Q9V041</accession>
<dbReference type="InterPro" id="IPR014710">
    <property type="entry name" value="RmlC-like_jellyroll"/>
</dbReference>
<gene>
    <name evidence="4" type="ORF">EZJ44_03880</name>
</gene>
<evidence type="ECO:0000313" key="5">
    <source>
        <dbReference type="Proteomes" id="UP000293036"/>
    </source>
</evidence>
<name>A0A4Q9V041_9ACTO</name>
<evidence type="ECO:0000256" key="1">
    <source>
        <dbReference type="ARBA" id="ARBA00010154"/>
    </source>
</evidence>
<reference evidence="4 5" key="1">
    <citation type="submission" date="2019-02" db="EMBL/GenBank/DDBJ databases">
        <title>Arcanobacterium bovis sp. nov., isolated from the milk of a cow with mastitis.</title>
        <authorList>
            <person name="Sammra O."/>
            <person name="Foster G."/>
            <person name="Hassan A."/>
            <person name="Alssahen M."/>
            <person name="Laemmler C."/>
            <person name="Borowiak M."/>
            <person name="Malorny B."/>
            <person name="Abdulmawjood A."/>
        </authorList>
    </citation>
    <scope>NUCLEOTIDE SEQUENCE [LARGE SCALE GENOMIC DNA]</scope>
    <source>
        <strain evidence="4 5">C605018/01/1</strain>
    </source>
</reference>
<dbReference type="AlphaFoldDB" id="A0A4Q9V041"/>
<dbReference type="GO" id="GO:0008830">
    <property type="term" value="F:dTDP-4-dehydrorhamnose 3,5-epimerase activity"/>
    <property type="evidence" value="ECO:0007669"/>
    <property type="project" value="InterPro"/>
</dbReference>
<dbReference type="Proteomes" id="UP000293036">
    <property type="component" value="Unassembled WGS sequence"/>
</dbReference>